<keyword evidence="2" id="KW-0472">Membrane</keyword>
<evidence type="ECO:0000313" key="3">
    <source>
        <dbReference type="EMBL" id="MFC5423254.1"/>
    </source>
</evidence>
<dbReference type="EMBL" id="JBHSLW010000067">
    <property type="protein sequence ID" value="MFC5423254.1"/>
    <property type="molecule type" value="Genomic_DNA"/>
</dbReference>
<keyword evidence="4" id="KW-1185">Reference proteome</keyword>
<keyword evidence="2" id="KW-1133">Transmembrane helix</keyword>
<dbReference type="RefSeq" id="WP_377801419.1">
    <property type="nucleotide sequence ID" value="NZ_JBHSLW010000067.1"/>
</dbReference>
<keyword evidence="2" id="KW-0812">Transmembrane</keyword>
<gene>
    <name evidence="3" type="ORF">ACFPOB_27290</name>
</gene>
<feature type="region of interest" description="Disordered" evidence="1">
    <location>
        <begin position="71"/>
        <end position="90"/>
    </location>
</feature>
<protein>
    <submittedName>
        <fullName evidence="3">Uncharacterized protein</fullName>
    </submittedName>
</protein>
<reference evidence="4" key="1">
    <citation type="journal article" date="2019" name="Int. J. Syst. Evol. Microbiol.">
        <title>The Global Catalogue of Microorganisms (GCM) 10K type strain sequencing project: providing services to taxonomists for standard genome sequencing and annotation.</title>
        <authorList>
            <consortium name="The Broad Institute Genomics Platform"/>
            <consortium name="The Broad Institute Genome Sequencing Center for Infectious Disease"/>
            <person name="Wu L."/>
            <person name="Ma J."/>
        </authorList>
    </citation>
    <scope>NUCLEOTIDE SEQUENCE [LARGE SCALE GENOMIC DNA]</scope>
    <source>
        <strain evidence="4">NCAIM B.01391</strain>
    </source>
</reference>
<evidence type="ECO:0000256" key="2">
    <source>
        <dbReference type="SAM" id="Phobius"/>
    </source>
</evidence>
<sequence length="90" mass="9665">MNASATNVAAVSSTTAAILSSLHFGTLATVASVIMIGFVSGIVAHLVTRREAVRQTREIVEEAVKRHVDEMHKVSDKAMQEAAGYRPDRT</sequence>
<accession>A0ABW0IZ14</accession>
<proteinExistence type="predicted"/>
<name>A0ABW0IZ14_9HYPH</name>
<dbReference type="Proteomes" id="UP001596053">
    <property type="component" value="Unassembled WGS sequence"/>
</dbReference>
<evidence type="ECO:0000313" key="4">
    <source>
        <dbReference type="Proteomes" id="UP001596053"/>
    </source>
</evidence>
<organism evidence="3 4">
    <name type="scientific">Bosea eneae</name>
    <dbReference type="NCBI Taxonomy" id="151454"/>
    <lineage>
        <taxon>Bacteria</taxon>
        <taxon>Pseudomonadati</taxon>
        <taxon>Pseudomonadota</taxon>
        <taxon>Alphaproteobacteria</taxon>
        <taxon>Hyphomicrobiales</taxon>
        <taxon>Boseaceae</taxon>
        <taxon>Bosea</taxon>
    </lineage>
</organism>
<evidence type="ECO:0000256" key="1">
    <source>
        <dbReference type="SAM" id="MobiDB-lite"/>
    </source>
</evidence>
<feature type="transmembrane region" description="Helical" evidence="2">
    <location>
        <begin position="26"/>
        <end position="47"/>
    </location>
</feature>
<comment type="caution">
    <text evidence="3">The sequence shown here is derived from an EMBL/GenBank/DDBJ whole genome shotgun (WGS) entry which is preliminary data.</text>
</comment>